<keyword evidence="2" id="KW-1185">Reference proteome</keyword>
<dbReference type="Proteomes" id="UP000683925">
    <property type="component" value="Unassembled WGS sequence"/>
</dbReference>
<reference evidence="1" key="1">
    <citation type="submission" date="2021-01" db="EMBL/GenBank/DDBJ databases">
        <authorList>
            <consortium name="Genoscope - CEA"/>
            <person name="William W."/>
        </authorList>
    </citation>
    <scope>NUCLEOTIDE SEQUENCE</scope>
</reference>
<sequence length="65" mass="7220">MNNSNESISALTECLKSVPIQEIRSNPSIIAALYNKKMGTNITADDVVKKLNSDLKTIEKRIENN</sequence>
<dbReference type="AlphaFoldDB" id="A0A8S1Y5R0"/>
<gene>
    <name evidence="1" type="ORF">POCTA_138.1.T1400124</name>
</gene>
<name>A0A8S1Y5R0_PAROT</name>
<organism evidence="1 2">
    <name type="scientific">Paramecium octaurelia</name>
    <dbReference type="NCBI Taxonomy" id="43137"/>
    <lineage>
        <taxon>Eukaryota</taxon>
        <taxon>Sar</taxon>
        <taxon>Alveolata</taxon>
        <taxon>Ciliophora</taxon>
        <taxon>Intramacronucleata</taxon>
        <taxon>Oligohymenophorea</taxon>
        <taxon>Peniculida</taxon>
        <taxon>Parameciidae</taxon>
        <taxon>Paramecium</taxon>
    </lineage>
</organism>
<evidence type="ECO:0000313" key="1">
    <source>
        <dbReference type="EMBL" id="CAD8207262.1"/>
    </source>
</evidence>
<dbReference type="EMBL" id="CAJJDP010000141">
    <property type="protein sequence ID" value="CAD8207262.1"/>
    <property type="molecule type" value="Genomic_DNA"/>
</dbReference>
<accession>A0A8S1Y5R0</accession>
<protein>
    <submittedName>
        <fullName evidence="1">Uncharacterized protein</fullName>
    </submittedName>
</protein>
<evidence type="ECO:0000313" key="2">
    <source>
        <dbReference type="Proteomes" id="UP000683925"/>
    </source>
</evidence>
<comment type="caution">
    <text evidence="1">The sequence shown here is derived from an EMBL/GenBank/DDBJ whole genome shotgun (WGS) entry which is preliminary data.</text>
</comment>
<proteinExistence type="predicted"/>